<dbReference type="RefSeq" id="WP_085765434.1">
    <property type="nucleotide sequence ID" value="NZ_CP019344.1"/>
</dbReference>
<dbReference type="OrthoDB" id="9812454at2"/>
<dbReference type="InterPro" id="IPR025631">
    <property type="entry name" value="Porin_10"/>
</dbReference>
<feature type="chain" id="PRO_5012619505" description="Porin" evidence="1">
    <location>
        <begin position="21"/>
        <end position="658"/>
    </location>
</feature>
<sequence>MNCNKLLLFFCFLIPVVLCAQTRPDKLTKVPNSRGTIEPLDNKSVNVEGEKPPITDYLIISQDRDTTFVDTTLNMKKEYKFNYLRQDNFELIPFANIGRPYNKLSRTYDLDRLEPRLGARARHDNYYEVEDVYDYYVPTPLTELYFKTAVNQGQQLDALFTTNLSPQYNFSISYKGMRSAGDYVNTLTSTGNFKFTSSYFTKDKRYRLRLHTTFQDQFNEENGGLTPEALEGFLNNDEDFDDRARLDPNLTNAESLLDGKRFYIDHDYEVLRNKDSASYYSARVYNKAYYEDKFYRFSQTSPNESLLGEVYRSGAIINTTDLEEGEIELGATFDHYLLGYFQAGLSRKKFNYGYSRRLNLEDQIIPNRILGEIYQFQGAFEKQIGKFDFKSAAGVNFAGDVEGQFVRASAGYEIFDSQLEAGIAVNNSSPDFNYLLFQSNYVNYNWFNDFDNVRTQELYFKAESEKYLDMELSLNTIQDQVFFEERLRLNAAMDTLGYDVRPAQAGSGITHLKVKLHKEHKLPWNFGMDHTVMYQNVSQSDNAINVPEFVTRNTLYYKNRFFKRALQLQTGITFKYFSSYFMDGYDPVLGEFYSQQREELGAFPLVDFFVNARIRQTRIFFKVEHANAPFGEQNYFSAPRHPYRDLTIRFGLVWNFFL</sequence>
<dbReference type="EMBL" id="CP019344">
    <property type="protein sequence ID" value="ARN76634.1"/>
    <property type="molecule type" value="Genomic_DNA"/>
</dbReference>
<feature type="signal peptide" evidence="1">
    <location>
        <begin position="1"/>
        <end position="20"/>
    </location>
</feature>
<reference evidence="2 3" key="1">
    <citation type="submission" date="2016-11" db="EMBL/GenBank/DDBJ databases">
        <title>Trade-off between light-utilization and light-protection in marine flavobacteria.</title>
        <authorList>
            <person name="Kumagai Y."/>
        </authorList>
    </citation>
    <scope>NUCLEOTIDE SEQUENCE [LARGE SCALE GENOMIC DNA]</scope>
    <source>
        <strain evidence="2 3">JCM 13191</strain>
    </source>
</reference>
<name>A0A1W6MGA3_9FLAO</name>
<keyword evidence="1" id="KW-0732">Signal</keyword>
<organism evidence="2 3">
    <name type="scientific">Nonlabens spongiae</name>
    <dbReference type="NCBI Taxonomy" id="331648"/>
    <lineage>
        <taxon>Bacteria</taxon>
        <taxon>Pseudomonadati</taxon>
        <taxon>Bacteroidota</taxon>
        <taxon>Flavobacteriia</taxon>
        <taxon>Flavobacteriales</taxon>
        <taxon>Flavobacteriaceae</taxon>
        <taxon>Nonlabens</taxon>
    </lineage>
</organism>
<evidence type="ECO:0000313" key="2">
    <source>
        <dbReference type="EMBL" id="ARN76634.1"/>
    </source>
</evidence>
<dbReference type="STRING" id="331648.BST97_00670"/>
<dbReference type="Proteomes" id="UP000193431">
    <property type="component" value="Chromosome"/>
</dbReference>
<evidence type="ECO:0000313" key="3">
    <source>
        <dbReference type="Proteomes" id="UP000193431"/>
    </source>
</evidence>
<accession>A0A1W6MGA3</accession>
<evidence type="ECO:0000256" key="1">
    <source>
        <dbReference type="SAM" id="SignalP"/>
    </source>
</evidence>
<dbReference type="AlphaFoldDB" id="A0A1W6MGA3"/>
<dbReference type="Pfam" id="PF14121">
    <property type="entry name" value="Porin_10"/>
    <property type="match status" value="1"/>
</dbReference>
<evidence type="ECO:0008006" key="4">
    <source>
        <dbReference type="Google" id="ProtNLM"/>
    </source>
</evidence>
<keyword evidence="3" id="KW-1185">Reference proteome</keyword>
<protein>
    <recommendedName>
        <fullName evidence="4">Porin</fullName>
    </recommendedName>
</protein>
<gene>
    <name evidence="2" type="ORF">BST97_00670</name>
</gene>
<proteinExistence type="predicted"/>